<gene>
    <name evidence="2" type="ORF">RHSP_41510</name>
</gene>
<dbReference type="InterPro" id="IPR013097">
    <property type="entry name" value="Dabb"/>
</dbReference>
<keyword evidence="2" id="KW-0614">Plasmid</keyword>
<evidence type="ECO:0000313" key="2">
    <source>
        <dbReference type="EMBL" id="ENN83851.1"/>
    </source>
</evidence>
<keyword evidence="3" id="KW-1185">Reference proteome</keyword>
<dbReference type="Pfam" id="PF07876">
    <property type="entry name" value="Dabb"/>
    <property type="match status" value="1"/>
</dbReference>
<proteinExistence type="predicted"/>
<dbReference type="PROSITE" id="PS51502">
    <property type="entry name" value="S_R_A_B_BARREL"/>
    <property type="match status" value="1"/>
</dbReference>
<dbReference type="InterPro" id="IPR011008">
    <property type="entry name" value="Dimeric_a/b-barrel"/>
</dbReference>
<dbReference type="SMART" id="SM00886">
    <property type="entry name" value="Dabb"/>
    <property type="match status" value="1"/>
</dbReference>
<dbReference type="Gene3D" id="3.30.70.100">
    <property type="match status" value="1"/>
</dbReference>
<dbReference type="AlphaFoldDB" id="N6USR3"/>
<reference evidence="2 3" key="1">
    <citation type="journal article" date="2012" name="BMC Genomics">
        <title>Genomic basis of broad host range and environmental adaptability of Rhizobium tropici CIAT 899 and Rhizobium sp. PRF 81 which are used in inoculants for common bean (Phaseolus vulgaris L.).</title>
        <authorList>
            <person name="Ormeno-Orrillo E."/>
            <person name="Menna P."/>
            <person name="Almeida L.G."/>
            <person name="Ollero F.J."/>
            <person name="Nicolas M.F."/>
            <person name="Pains Rodrigues E."/>
            <person name="Shigueyoshi Nakatani A."/>
            <person name="Silva Batista J.S."/>
            <person name="Oliveira Chueire L.M."/>
            <person name="Souza R.C."/>
            <person name="Ribeiro Vasconcelos A.T."/>
            <person name="Megias M."/>
            <person name="Hungria M."/>
            <person name="Martinez-Romero E."/>
        </authorList>
    </citation>
    <scope>NUCLEOTIDE SEQUENCE [LARGE SCALE GENOMIC DNA]</scope>
    <source>
        <strain evidence="2 3">PRF 81</strain>
        <plasmid evidence="2">pPRF81a</plasmid>
    </source>
</reference>
<accession>N6USR3</accession>
<dbReference type="OrthoDB" id="9808130at2"/>
<dbReference type="RefSeq" id="WP_004129467.1">
    <property type="nucleotide sequence ID" value="NZ_AQHN01000095.1"/>
</dbReference>
<dbReference type="Proteomes" id="UP000012429">
    <property type="component" value="Unassembled WGS sequence"/>
</dbReference>
<name>N6USR3_9HYPH</name>
<evidence type="ECO:0000313" key="3">
    <source>
        <dbReference type="Proteomes" id="UP000012429"/>
    </source>
</evidence>
<dbReference type="PATRIC" id="fig|363754.4.peg.6766"/>
<comment type="caution">
    <text evidence="2">The sequence shown here is derived from an EMBL/GenBank/DDBJ whole genome shotgun (WGS) entry which is preliminary data.</text>
</comment>
<protein>
    <recommendedName>
        <fullName evidence="1">Stress-response A/B barrel domain-containing protein</fullName>
    </recommendedName>
</protein>
<geneLocation type="plasmid" evidence="2">
    <name>pPRF81a</name>
</geneLocation>
<sequence length="101" mass="11797">MIRHTIVFSLRHAFESAEEAEFLQQAIVLADIPSVRSFERLRQISPKCGFMFGFSMEFENEAGYAEYNSDPRHKAFVRDYWETGVSSFQEIDYEPLVAYSQ</sequence>
<dbReference type="SUPFAM" id="SSF54909">
    <property type="entry name" value="Dimeric alpha+beta barrel"/>
    <property type="match status" value="1"/>
</dbReference>
<evidence type="ECO:0000259" key="1">
    <source>
        <dbReference type="PROSITE" id="PS51502"/>
    </source>
</evidence>
<dbReference type="EMBL" id="AQHN01000095">
    <property type="protein sequence ID" value="ENN83851.1"/>
    <property type="molecule type" value="Genomic_DNA"/>
</dbReference>
<feature type="domain" description="Stress-response A/B barrel" evidence="1">
    <location>
        <begin position="2"/>
        <end position="93"/>
    </location>
</feature>
<organism evidence="2 3">
    <name type="scientific">Rhizobium freirei PRF 81</name>
    <dbReference type="NCBI Taxonomy" id="363754"/>
    <lineage>
        <taxon>Bacteria</taxon>
        <taxon>Pseudomonadati</taxon>
        <taxon>Pseudomonadota</taxon>
        <taxon>Alphaproteobacteria</taxon>
        <taxon>Hyphomicrobiales</taxon>
        <taxon>Rhizobiaceae</taxon>
        <taxon>Rhizobium/Agrobacterium group</taxon>
        <taxon>Rhizobium</taxon>
    </lineage>
</organism>